<protein>
    <recommendedName>
        <fullName evidence="2">DUF7896 domain-containing protein</fullName>
    </recommendedName>
</protein>
<evidence type="ECO:0000256" key="1">
    <source>
        <dbReference type="SAM" id="MobiDB-lite"/>
    </source>
</evidence>
<feature type="region of interest" description="Disordered" evidence="1">
    <location>
        <begin position="272"/>
        <end position="364"/>
    </location>
</feature>
<feature type="compositionally biased region" description="Polar residues" evidence="1">
    <location>
        <begin position="203"/>
        <end position="212"/>
    </location>
</feature>
<dbReference type="Proteomes" id="UP000298138">
    <property type="component" value="Unassembled WGS sequence"/>
</dbReference>
<accession>A0A4S2MU85</accession>
<feature type="region of interest" description="Disordered" evidence="1">
    <location>
        <begin position="39"/>
        <end position="61"/>
    </location>
</feature>
<dbReference type="OrthoDB" id="5377599at2759"/>
<feature type="compositionally biased region" description="Basic and acidic residues" evidence="1">
    <location>
        <begin position="307"/>
        <end position="319"/>
    </location>
</feature>
<dbReference type="STRING" id="341454.A0A4S2MU85"/>
<feature type="domain" description="DUF7896" evidence="2">
    <location>
        <begin position="388"/>
        <end position="434"/>
    </location>
</feature>
<sequence length="617" mass="68700">MAASGCTSKEEFEKFRALHPEYDTSTCVELYVRTVLAPSKTPSPRRRNVLNTRNSQRLSANVQRRVRKPFKKQNGVGMTRDCLIQSYQHSRPAITPRYTSQSIAQPTMMPPKFHTHTINHSQSLPAGYTVGQQLDTFNPFFAPETENTADHIAYTQSGRAPTASIDIPKLRNRPISRSIASSMDSSVAFSSIRTSPSISTPTNMSRDGSSGSFTQGVQMIRIESNGDSHMGMTIPLMDDDEPIFQMNDLGNGVDGDVDNSTCFIQWETTTTSPVTGLPTQQPSRPLNLAPTCEKPLASQSAGSPKRKREETSEAAELRSRPSKSPATENVHQQRSRGSTVQRNTQRGSSYVRKPHPRVFCPKCPDNKDGFRGEHEFRRHYDRIHAEIRKVWIIKDLSPDQRLSKCKACKSGKRYNTDYNATAHLRRQHFNPERDSKVKVPANLRAWVESIELEPTEDKELSDSDDQTYQVTESFSVPQIAEFCGLWKQDSGSTMIGTNDELSLDLIASNATAAAAMNTAESIALQAWQELQSDGMSMENLTMFADNFPLTSYDTAPLQNSSHASSFSNFTPDTHFYAASGGFFLPDNMDIDIMAMNTQVLHGGFPPSTTAEITYCMT</sequence>
<dbReference type="InterPro" id="IPR057218">
    <property type="entry name" value="DUF7896"/>
</dbReference>
<keyword evidence="4" id="KW-1185">Reference proteome</keyword>
<feature type="compositionally biased region" description="Polar residues" evidence="1">
    <location>
        <begin position="322"/>
        <end position="348"/>
    </location>
</feature>
<evidence type="ECO:0000259" key="2">
    <source>
        <dbReference type="Pfam" id="PF25438"/>
    </source>
</evidence>
<dbReference type="Pfam" id="PF25438">
    <property type="entry name" value="DUF7896"/>
    <property type="match status" value="1"/>
</dbReference>
<feature type="compositionally biased region" description="Low complexity" evidence="1">
    <location>
        <begin position="193"/>
        <end position="202"/>
    </location>
</feature>
<evidence type="ECO:0000313" key="4">
    <source>
        <dbReference type="Proteomes" id="UP000298138"/>
    </source>
</evidence>
<dbReference type="PANTHER" id="PTHR42031:SF1">
    <property type="entry name" value="KEY LIME PATHOGENICITY PROTEIN"/>
    <property type="match status" value="1"/>
</dbReference>
<dbReference type="AlphaFoldDB" id="A0A4S2MU85"/>
<organism evidence="3 4">
    <name type="scientific">Ascodesmis nigricans</name>
    <dbReference type="NCBI Taxonomy" id="341454"/>
    <lineage>
        <taxon>Eukaryota</taxon>
        <taxon>Fungi</taxon>
        <taxon>Dikarya</taxon>
        <taxon>Ascomycota</taxon>
        <taxon>Pezizomycotina</taxon>
        <taxon>Pezizomycetes</taxon>
        <taxon>Pezizales</taxon>
        <taxon>Ascodesmidaceae</taxon>
        <taxon>Ascodesmis</taxon>
    </lineage>
</organism>
<gene>
    <name evidence="3" type="ORF">EX30DRAFT_372572</name>
</gene>
<evidence type="ECO:0000313" key="3">
    <source>
        <dbReference type="EMBL" id="TGZ80063.1"/>
    </source>
</evidence>
<proteinExistence type="predicted"/>
<dbReference type="PANTHER" id="PTHR42031">
    <property type="entry name" value="KEY LIME PATHOGENICITY PROTEIN"/>
    <property type="match status" value="1"/>
</dbReference>
<feature type="region of interest" description="Disordered" evidence="1">
    <location>
        <begin position="193"/>
        <end position="212"/>
    </location>
</feature>
<feature type="compositionally biased region" description="Polar residues" evidence="1">
    <location>
        <begin position="49"/>
        <end position="61"/>
    </location>
</feature>
<name>A0A4S2MU85_9PEZI</name>
<dbReference type="EMBL" id="ML220127">
    <property type="protein sequence ID" value="TGZ80063.1"/>
    <property type="molecule type" value="Genomic_DNA"/>
</dbReference>
<reference evidence="3 4" key="1">
    <citation type="submission" date="2019-04" db="EMBL/GenBank/DDBJ databases">
        <title>Comparative genomics and transcriptomics to analyze fruiting body development in filamentous ascomycetes.</title>
        <authorList>
            <consortium name="DOE Joint Genome Institute"/>
            <person name="Lutkenhaus R."/>
            <person name="Traeger S."/>
            <person name="Breuer J."/>
            <person name="Kuo A."/>
            <person name="Lipzen A."/>
            <person name="Pangilinan J."/>
            <person name="Dilworth D."/>
            <person name="Sandor L."/>
            <person name="Poggeler S."/>
            <person name="Barry K."/>
            <person name="Grigoriev I.V."/>
            <person name="Nowrousian M."/>
        </authorList>
    </citation>
    <scope>NUCLEOTIDE SEQUENCE [LARGE SCALE GENOMIC DNA]</scope>
    <source>
        <strain evidence="3 4">CBS 389.68</strain>
    </source>
</reference>
<dbReference type="InParanoid" id="A0A4S2MU85"/>